<dbReference type="EMBL" id="JDVG02000287">
    <property type="protein sequence ID" value="KFB73098.1"/>
    <property type="molecule type" value="Genomic_DNA"/>
</dbReference>
<comment type="caution">
    <text evidence="1">The sequence shown here is derived from an EMBL/GenBank/DDBJ whole genome shotgun (WGS) entry which is preliminary data.</text>
</comment>
<dbReference type="Proteomes" id="UP000020077">
    <property type="component" value="Unassembled WGS sequence"/>
</dbReference>
<organism evidence="1 2">
    <name type="scientific">Candidatus Accumulibacter phosphatis</name>
    <dbReference type="NCBI Taxonomy" id="327160"/>
    <lineage>
        <taxon>Bacteria</taxon>
        <taxon>Pseudomonadati</taxon>
        <taxon>Pseudomonadota</taxon>
        <taxon>Betaproteobacteria</taxon>
        <taxon>Candidatus Accumulibacter</taxon>
    </lineage>
</organism>
<name>A0A080LWN6_9PROT</name>
<reference evidence="1 2" key="1">
    <citation type="submission" date="2014-02" db="EMBL/GenBank/DDBJ databases">
        <title>Expanding our view of genomic diversity in Candidatus Accumulibacter clades.</title>
        <authorList>
            <person name="Skennerton C.T."/>
            <person name="Barr J.J."/>
            <person name="Slater F.R."/>
            <person name="Bond P.L."/>
            <person name="Tyson G.W."/>
        </authorList>
    </citation>
    <scope>NUCLEOTIDE SEQUENCE [LARGE SCALE GENOMIC DNA]</scope>
    <source>
        <strain evidence="2">BA-91</strain>
    </source>
</reference>
<evidence type="ECO:0000313" key="2">
    <source>
        <dbReference type="Proteomes" id="UP000020077"/>
    </source>
</evidence>
<accession>A0A080LWN6</accession>
<protein>
    <submittedName>
        <fullName evidence="1">Uncharacterized protein</fullName>
    </submittedName>
</protein>
<proteinExistence type="predicted"/>
<sequence length="39" mass="4426">MLRWQRDGSKLWRVEMGKQIGHGEEFPDKAALIITGAPC</sequence>
<evidence type="ECO:0000313" key="1">
    <source>
        <dbReference type="EMBL" id="KFB73098.1"/>
    </source>
</evidence>
<gene>
    <name evidence="1" type="ORF">AW09_001670</name>
</gene>
<dbReference type="AlphaFoldDB" id="A0A080LWN6"/>